<dbReference type="InterPro" id="IPR000504">
    <property type="entry name" value="RRM_dom"/>
</dbReference>
<keyword evidence="6" id="KW-0508">mRNA splicing</keyword>
<evidence type="ECO:0000256" key="2">
    <source>
        <dbReference type="ARBA" id="ARBA00010269"/>
    </source>
</evidence>
<feature type="compositionally biased region" description="Basic residues" evidence="14">
    <location>
        <begin position="172"/>
        <end position="190"/>
    </location>
</feature>
<dbReference type="GO" id="GO:0006397">
    <property type="term" value="P:mRNA processing"/>
    <property type="evidence" value="ECO:0007669"/>
    <property type="project" value="UniProtKB-KW"/>
</dbReference>
<keyword evidence="17" id="KW-1185">Reference proteome</keyword>
<feature type="domain" description="RRM" evidence="15">
    <location>
        <begin position="10"/>
        <end position="92"/>
    </location>
</feature>
<comment type="similarity">
    <text evidence="2">Belongs to the splicing factor SR family.</text>
</comment>
<dbReference type="EnsemblMetazoa" id="G15560.10">
    <property type="protein sequence ID" value="G15560.10:cds"/>
    <property type="gene ID" value="G15560"/>
</dbReference>
<evidence type="ECO:0000256" key="10">
    <source>
        <dbReference type="ARBA" id="ARBA00080089"/>
    </source>
</evidence>
<dbReference type="GO" id="GO:0008380">
    <property type="term" value="P:RNA splicing"/>
    <property type="evidence" value="ECO:0007669"/>
    <property type="project" value="UniProtKB-KW"/>
</dbReference>
<dbReference type="SUPFAM" id="SSF54928">
    <property type="entry name" value="RNA-binding domain, RBD"/>
    <property type="match status" value="1"/>
</dbReference>
<dbReference type="RefSeq" id="XP_011415366.1">
    <property type="nucleotide sequence ID" value="XM_011417064.4"/>
</dbReference>
<evidence type="ECO:0000256" key="1">
    <source>
        <dbReference type="ARBA" id="ARBA00004324"/>
    </source>
</evidence>
<comment type="subcellular location">
    <subcellularLocation>
        <location evidence="1">Nucleus speckle</location>
    </subcellularLocation>
</comment>
<feature type="compositionally biased region" description="Basic residues" evidence="14">
    <location>
        <begin position="125"/>
        <end position="154"/>
    </location>
</feature>
<evidence type="ECO:0000256" key="4">
    <source>
        <dbReference type="ARBA" id="ARBA00022664"/>
    </source>
</evidence>
<dbReference type="InterPro" id="IPR012677">
    <property type="entry name" value="Nucleotide-bd_a/b_plait_sf"/>
</dbReference>
<protein>
    <recommendedName>
        <fullName evidence="8">Serine/arginine-rich splicing factor 10</fullName>
    </recommendedName>
    <alternativeName>
        <fullName evidence="10">FUS-interacting serine-arginine-rich protein 1</fullName>
    </alternativeName>
    <alternativeName>
        <fullName evidence="12">Splicing factor, arginine/serine-rich 13A</fullName>
    </alternativeName>
    <alternativeName>
        <fullName evidence="9">TLS-associated protein with Ser-Arg repeats</fullName>
    </alternativeName>
    <alternativeName>
        <fullName evidence="11">TLS-associated serine-arginine protein</fullName>
    </alternativeName>
</protein>
<proteinExistence type="inferred from homology"/>
<dbReference type="Proteomes" id="UP000005408">
    <property type="component" value="Unassembled WGS sequence"/>
</dbReference>
<keyword evidence="4" id="KW-0507">mRNA processing</keyword>
<evidence type="ECO:0000256" key="7">
    <source>
        <dbReference type="ARBA" id="ARBA00023242"/>
    </source>
</evidence>
<evidence type="ECO:0000313" key="16">
    <source>
        <dbReference type="EnsemblMetazoa" id="G15560.16:cds"/>
    </source>
</evidence>
<accession>A0A8W8IRQ9</accession>
<dbReference type="GO" id="GO:0003723">
    <property type="term" value="F:RNA binding"/>
    <property type="evidence" value="ECO:0007669"/>
    <property type="project" value="UniProtKB-UniRule"/>
</dbReference>
<dbReference type="FunFam" id="3.30.70.330:FF:000155">
    <property type="entry name" value="serine/arginine-rich splicing factor 10 isoform X1"/>
    <property type="match status" value="1"/>
</dbReference>
<reference evidence="16" key="1">
    <citation type="submission" date="2022-08" db="UniProtKB">
        <authorList>
            <consortium name="EnsemblMetazoa"/>
        </authorList>
    </citation>
    <scope>IDENTIFICATION</scope>
    <source>
        <strain evidence="16">05x7-T-G4-1.051#20</strain>
    </source>
</reference>
<evidence type="ECO:0000313" key="17">
    <source>
        <dbReference type="Proteomes" id="UP000005408"/>
    </source>
</evidence>
<feature type="region of interest" description="Disordered" evidence="14">
    <location>
        <begin position="92"/>
        <end position="242"/>
    </location>
</feature>
<dbReference type="Pfam" id="PF00076">
    <property type="entry name" value="RRM_1"/>
    <property type="match status" value="1"/>
</dbReference>
<keyword evidence="5 13" id="KW-0694">RNA-binding</keyword>
<dbReference type="OrthoDB" id="439808at2759"/>
<evidence type="ECO:0000259" key="15">
    <source>
        <dbReference type="PROSITE" id="PS50102"/>
    </source>
</evidence>
<dbReference type="EnsemblMetazoa" id="G15560.4">
    <property type="protein sequence ID" value="G15560.4:cds"/>
    <property type="gene ID" value="G15560"/>
</dbReference>
<evidence type="ECO:0000256" key="11">
    <source>
        <dbReference type="ARBA" id="ARBA00082354"/>
    </source>
</evidence>
<keyword evidence="3" id="KW-0597">Phosphoprotein</keyword>
<dbReference type="PANTHER" id="PTHR48034">
    <property type="entry name" value="TRANSFORMER-2 SEX-DETERMINING PROTEIN-RELATED"/>
    <property type="match status" value="1"/>
</dbReference>
<keyword evidence="7" id="KW-0539">Nucleus</keyword>
<dbReference type="Gene3D" id="3.30.70.330">
    <property type="match status" value="1"/>
</dbReference>
<evidence type="ECO:0000256" key="3">
    <source>
        <dbReference type="ARBA" id="ARBA00022553"/>
    </source>
</evidence>
<evidence type="ECO:0000256" key="5">
    <source>
        <dbReference type="ARBA" id="ARBA00022884"/>
    </source>
</evidence>
<evidence type="ECO:0000256" key="8">
    <source>
        <dbReference type="ARBA" id="ARBA00067946"/>
    </source>
</evidence>
<dbReference type="EnsemblMetazoa" id="G15560.16">
    <property type="protein sequence ID" value="G15560.16:cds"/>
    <property type="gene ID" value="G15560"/>
</dbReference>
<dbReference type="GO" id="GO:0016607">
    <property type="term" value="C:nuclear speck"/>
    <property type="evidence" value="ECO:0007669"/>
    <property type="project" value="UniProtKB-SubCell"/>
</dbReference>
<name>A0A8W8IRQ9_MAGGI</name>
<evidence type="ECO:0000256" key="6">
    <source>
        <dbReference type="ARBA" id="ARBA00023187"/>
    </source>
</evidence>
<dbReference type="PROSITE" id="PS50102">
    <property type="entry name" value="RRM"/>
    <property type="match status" value="1"/>
</dbReference>
<dbReference type="InterPro" id="IPR050441">
    <property type="entry name" value="RBM"/>
</dbReference>
<dbReference type="InterPro" id="IPR035979">
    <property type="entry name" value="RBD_domain_sf"/>
</dbReference>
<evidence type="ECO:0000256" key="9">
    <source>
        <dbReference type="ARBA" id="ARBA00078560"/>
    </source>
</evidence>
<evidence type="ECO:0000256" key="14">
    <source>
        <dbReference type="SAM" id="MobiDB-lite"/>
    </source>
</evidence>
<evidence type="ECO:0000256" key="13">
    <source>
        <dbReference type="PROSITE-ProRule" id="PRU00176"/>
    </source>
</evidence>
<evidence type="ECO:0000256" key="12">
    <source>
        <dbReference type="ARBA" id="ARBA00084028"/>
    </source>
</evidence>
<dbReference type="AlphaFoldDB" id="A0A8W8IRQ9"/>
<sequence>MSRYSRPPNSSLYVRNVPSTERAEEMAEELRALFGKYGPLTDVYVPVDYYTRDPRGFAYVQFEDSRDADDALYHLDRTRFYGMELEVEFARGDRKTPNQMRSKDRGGRRSSPYRDSYYGGDHDRRRNRRRSRSRSPRYRSKSRSPKRSRRKSRSRSPYERRRSRSKSPYERRKSRSRSRERRRTPSRSRSRSYERRRSGSPRRSRSYSRSASRSPGHGKEESPARNGHSRSRSRSPPPVADH</sequence>
<organism evidence="16 17">
    <name type="scientific">Magallana gigas</name>
    <name type="common">Pacific oyster</name>
    <name type="synonym">Crassostrea gigas</name>
    <dbReference type="NCBI Taxonomy" id="29159"/>
    <lineage>
        <taxon>Eukaryota</taxon>
        <taxon>Metazoa</taxon>
        <taxon>Spiralia</taxon>
        <taxon>Lophotrochozoa</taxon>
        <taxon>Mollusca</taxon>
        <taxon>Bivalvia</taxon>
        <taxon>Autobranchia</taxon>
        <taxon>Pteriomorphia</taxon>
        <taxon>Ostreida</taxon>
        <taxon>Ostreoidea</taxon>
        <taxon>Ostreidae</taxon>
        <taxon>Magallana</taxon>
    </lineage>
</organism>
<dbReference type="SMART" id="SM00360">
    <property type="entry name" value="RRM"/>
    <property type="match status" value="1"/>
</dbReference>
<feature type="compositionally biased region" description="Basic and acidic residues" evidence="14">
    <location>
        <begin position="92"/>
        <end position="107"/>
    </location>
</feature>
<dbReference type="GeneID" id="105319505"/>
<dbReference type="GO" id="GO:0048025">
    <property type="term" value="P:negative regulation of mRNA splicing, via spliceosome"/>
    <property type="evidence" value="ECO:0007669"/>
    <property type="project" value="UniProtKB-ARBA"/>
</dbReference>